<evidence type="ECO:0000313" key="4">
    <source>
        <dbReference type="Proteomes" id="UP001215503"/>
    </source>
</evidence>
<evidence type="ECO:0000256" key="2">
    <source>
        <dbReference type="ARBA" id="ARBA00022801"/>
    </source>
</evidence>
<comment type="similarity">
    <text evidence="1">Belongs to the peptidase M20 family.</text>
</comment>
<gene>
    <name evidence="3" type="ORF">P2G67_00595</name>
</gene>
<evidence type="ECO:0000313" key="3">
    <source>
        <dbReference type="EMBL" id="MDF2094468.1"/>
    </source>
</evidence>
<dbReference type="PANTHER" id="PTHR32494">
    <property type="entry name" value="ALLANTOATE DEIMINASE-RELATED"/>
    <property type="match status" value="1"/>
</dbReference>
<dbReference type="NCBIfam" id="TIGR01879">
    <property type="entry name" value="hydantase"/>
    <property type="match status" value="1"/>
</dbReference>
<sequence>MTDTSAAKIDAARLSSLLDGLNQFGRNPDSGGFNRPGFSDADLAARRWLSARMESEGLSVQWDAAGNVFGRLGPEDRPSIMVGSHADTVPEGGAFDGTLGVAVALECVLALRDAGTLPDYPIEVVATSEEEGRFGGMLGSQAMVGAITPEWLEQAADANDVRLWDVMLAQGLDPSLIPGARREPGSVRAFLELHIEQGPVLERRGTSIGIVDSVSGVTNWSVSLFGEANHSGTTPMSMRADAFAGLAEAAGRIPDIIVKLGSEQSRITIGKVDLQPNFPHTVPGQADFSVVLRDTDESIMRALCAAFRETVEQACRNHNLTHEIIERSWLEPVRLDQGIARLLTEEAAALGLSHMIMPSGAGHDAQTMQALCPSGLIFVPSRGGVSHAPEEWTDWPAILDGAQLMLNALLRLSRAET</sequence>
<dbReference type="RefSeq" id="WP_275819005.1">
    <property type="nucleotide sequence ID" value="NZ_JARHUD010000001.1"/>
</dbReference>
<dbReference type="Proteomes" id="UP001215503">
    <property type="component" value="Unassembled WGS sequence"/>
</dbReference>
<dbReference type="InterPro" id="IPR036264">
    <property type="entry name" value="Bact_exopeptidase_dim_dom"/>
</dbReference>
<keyword evidence="2 3" id="KW-0378">Hydrolase</keyword>
<reference evidence="3 4" key="1">
    <citation type="submission" date="2023-03" db="EMBL/GenBank/DDBJ databases">
        <title>Fodinicurvata sp. CAU 1616 isolated from sea sendiment.</title>
        <authorList>
            <person name="Kim W."/>
        </authorList>
    </citation>
    <scope>NUCLEOTIDE SEQUENCE [LARGE SCALE GENOMIC DNA]</scope>
    <source>
        <strain evidence="3 4">CAU 1616</strain>
    </source>
</reference>
<accession>A0ABT5YHQ7</accession>
<dbReference type="PANTHER" id="PTHR32494:SF5">
    <property type="entry name" value="ALLANTOATE AMIDOHYDROLASE"/>
    <property type="match status" value="1"/>
</dbReference>
<evidence type="ECO:0000256" key="1">
    <source>
        <dbReference type="ARBA" id="ARBA00006153"/>
    </source>
</evidence>
<dbReference type="GO" id="GO:0016787">
    <property type="term" value="F:hydrolase activity"/>
    <property type="evidence" value="ECO:0007669"/>
    <property type="project" value="UniProtKB-KW"/>
</dbReference>
<dbReference type="InterPro" id="IPR010158">
    <property type="entry name" value="Amidase_Cbmase"/>
</dbReference>
<dbReference type="SUPFAM" id="SSF55031">
    <property type="entry name" value="Bacterial exopeptidase dimerisation domain"/>
    <property type="match status" value="1"/>
</dbReference>
<dbReference type="EMBL" id="JARHUD010000001">
    <property type="protein sequence ID" value="MDF2094468.1"/>
    <property type="molecule type" value="Genomic_DNA"/>
</dbReference>
<dbReference type="SUPFAM" id="SSF53187">
    <property type="entry name" value="Zn-dependent exopeptidases"/>
    <property type="match status" value="1"/>
</dbReference>
<proteinExistence type="inferred from homology"/>
<comment type="caution">
    <text evidence="3">The sequence shown here is derived from an EMBL/GenBank/DDBJ whole genome shotgun (WGS) entry which is preliminary data.</text>
</comment>
<dbReference type="NCBIfam" id="NF006771">
    <property type="entry name" value="PRK09290.1-5"/>
    <property type="match status" value="1"/>
</dbReference>
<protein>
    <submittedName>
        <fullName evidence="3">Zn-dependent hydrolase</fullName>
    </submittedName>
</protein>
<organism evidence="3 4">
    <name type="scientific">Aquibaculum arenosum</name>
    <dbReference type="NCBI Taxonomy" id="3032591"/>
    <lineage>
        <taxon>Bacteria</taxon>
        <taxon>Pseudomonadati</taxon>
        <taxon>Pseudomonadota</taxon>
        <taxon>Alphaproteobacteria</taxon>
        <taxon>Rhodospirillales</taxon>
        <taxon>Rhodovibrionaceae</taxon>
        <taxon>Aquibaculum</taxon>
    </lineage>
</organism>
<dbReference type="InterPro" id="IPR002933">
    <property type="entry name" value="Peptidase_M20"/>
</dbReference>
<dbReference type="CDD" id="cd03884">
    <property type="entry name" value="M20_bAS"/>
    <property type="match status" value="1"/>
</dbReference>
<dbReference type="Gene3D" id="3.40.630.10">
    <property type="entry name" value="Zn peptidases"/>
    <property type="match status" value="1"/>
</dbReference>
<dbReference type="PIRSF" id="PIRSF001235">
    <property type="entry name" value="Amidase_carbamoylase"/>
    <property type="match status" value="1"/>
</dbReference>
<dbReference type="Gene3D" id="3.30.70.360">
    <property type="match status" value="1"/>
</dbReference>
<name>A0ABT5YHQ7_9PROT</name>
<dbReference type="Pfam" id="PF01546">
    <property type="entry name" value="Peptidase_M20"/>
    <property type="match status" value="1"/>
</dbReference>
<keyword evidence="4" id="KW-1185">Reference proteome</keyword>